<dbReference type="EMBL" id="JXJN01006567">
    <property type="status" value="NOT_ANNOTATED_CDS"/>
    <property type="molecule type" value="Genomic_DNA"/>
</dbReference>
<evidence type="ECO:0000313" key="3">
    <source>
        <dbReference type="Proteomes" id="UP000092460"/>
    </source>
</evidence>
<protein>
    <submittedName>
        <fullName evidence="2">Uncharacterized protein</fullName>
    </submittedName>
</protein>
<proteinExistence type="predicted"/>
<reference evidence="3" key="1">
    <citation type="submission" date="2015-01" db="EMBL/GenBank/DDBJ databases">
        <authorList>
            <person name="Aksoy S."/>
            <person name="Warren W."/>
            <person name="Wilson R.K."/>
        </authorList>
    </citation>
    <scope>NUCLEOTIDE SEQUENCE [LARGE SCALE GENOMIC DNA]</scope>
    <source>
        <strain evidence="3">IAEA</strain>
    </source>
</reference>
<feature type="transmembrane region" description="Helical" evidence="1">
    <location>
        <begin position="12"/>
        <end position="32"/>
    </location>
</feature>
<keyword evidence="1" id="KW-0472">Membrane</keyword>
<dbReference type="VEuPathDB" id="VectorBase:GPPI014486"/>
<evidence type="ECO:0000256" key="1">
    <source>
        <dbReference type="SAM" id="Phobius"/>
    </source>
</evidence>
<keyword evidence="1" id="KW-1133">Transmembrane helix</keyword>
<dbReference type="AlphaFoldDB" id="A0A1B0B064"/>
<evidence type="ECO:0000313" key="2">
    <source>
        <dbReference type="EnsemblMetazoa" id="GPPI014486-PA"/>
    </source>
</evidence>
<keyword evidence="3" id="KW-1185">Reference proteome</keyword>
<organism evidence="2 3">
    <name type="scientific">Glossina palpalis gambiensis</name>
    <dbReference type="NCBI Taxonomy" id="67801"/>
    <lineage>
        <taxon>Eukaryota</taxon>
        <taxon>Metazoa</taxon>
        <taxon>Ecdysozoa</taxon>
        <taxon>Arthropoda</taxon>
        <taxon>Hexapoda</taxon>
        <taxon>Insecta</taxon>
        <taxon>Pterygota</taxon>
        <taxon>Neoptera</taxon>
        <taxon>Endopterygota</taxon>
        <taxon>Diptera</taxon>
        <taxon>Brachycera</taxon>
        <taxon>Muscomorpha</taxon>
        <taxon>Hippoboscoidea</taxon>
        <taxon>Glossinidae</taxon>
        <taxon>Glossina</taxon>
    </lineage>
</organism>
<keyword evidence="1" id="KW-0812">Transmembrane</keyword>
<name>A0A1B0B064_9MUSC</name>
<reference evidence="2" key="2">
    <citation type="submission" date="2020-05" db="UniProtKB">
        <authorList>
            <consortium name="EnsemblMetazoa"/>
        </authorList>
    </citation>
    <scope>IDENTIFICATION</scope>
    <source>
        <strain evidence="2">IAEA</strain>
    </source>
</reference>
<sequence length="95" mass="11335">SLYGYFRKLSFLLLVSFFFVTFHCFLYLFFILSIQFQRKDFPGALQHTERQKKNSTEIATGNAQINMSSQRSKKLYQAMSTQKFKRLNENCRKDN</sequence>
<dbReference type="Proteomes" id="UP000092460">
    <property type="component" value="Unassembled WGS sequence"/>
</dbReference>
<dbReference type="EnsemblMetazoa" id="GPPI014486-RA">
    <property type="protein sequence ID" value="GPPI014486-PA"/>
    <property type="gene ID" value="GPPI014486"/>
</dbReference>
<accession>A0A1B0B064</accession>